<protein>
    <submittedName>
        <fullName evidence="1">Uncharacterized protein</fullName>
    </submittedName>
</protein>
<proteinExistence type="predicted"/>
<dbReference type="Proteomes" id="UP000574761">
    <property type="component" value="Unassembled WGS sequence"/>
</dbReference>
<dbReference type="EMBL" id="JACIEE010000015">
    <property type="protein sequence ID" value="MBB3980095.1"/>
    <property type="molecule type" value="Genomic_DNA"/>
</dbReference>
<accession>A0A7W6DBB2</accession>
<evidence type="ECO:0000313" key="2">
    <source>
        <dbReference type="Proteomes" id="UP000574761"/>
    </source>
</evidence>
<dbReference type="AlphaFoldDB" id="A0A7W6DBB2"/>
<keyword evidence="2" id="KW-1185">Reference proteome</keyword>
<reference evidence="1 2" key="1">
    <citation type="submission" date="2020-08" db="EMBL/GenBank/DDBJ databases">
        <title>Genomic Encyclopedia of Type Strains, Phase IV (KMG-IV): sequencing the most valuable type-strain genomes for metagenomic binning, comparative biology and taxonomic classification.</title>
        <authorList>
            <person name="Goeker M."/>
        </authorList>
    </citation>
    <scope>NUCLEOTIDE SEQUENCE [LARGE SCALE GENOMIC DNA]</scope>
    <source>
        <strain evidence="1 2">DSM 100211</strain>
    </source>
</reference>
<evidence type="ECO:0000313" key="1">
    <source>
        <dbReference type="EMBL" id="MBB3980095.1"/>
    </source>
</evidence>
<organism evidence="1 2">
    <name type="scientific">Mycoplana azooxidifex</name>
    <dbReference type="NCBI Taxonomy" id="1636188"/>
    <lineage>
        <taxon>Bacteria</taxon>
        <taxon>Pseudomonadati</taxon>
        <taxon>Pseudomonadota</taxon>
        <taxon>Alphaproteobacteria</taxon>
        <taxon>Hyphomicrobiales</taxon>
        <taxon>Rhizobiaceae</taxon>
        <taxon>Mycoplana</taxon>
    </lineage>
</organism>
<comment type="caution">
    <text evidence="1">The sequence shown here is derived from an EMBL/GenBank/DDBJ whole genome shotgun (WGS) entry which is preliminary data.</text>
</comment>
<gene>
    <name evidence="1" type="ORF">GGQ64_005342</name>
</gene>
<name>A0A7W6DBB2_9HYPH</name>
<sequence>MAYLAVNDFKYGMDRRRPRAVGIPGTLWRLQNGFITRGGDIERAKKFVATHTLPEGTFGLAELDDQLYVFGSAETAPAGLPPDIQYQRLQAEIPGGTSEMSYDMRRIYDVKDFDGKLYVVAGYENGSVHHYYDGTVISDWDTLAEETSSFGTVAQRLTRMINDNPAVLARHAGRRVFIEAKVPGVDFTLTTQTASGDTPSSAPTAVITILRANVVAVAEAKASGTIQVTGGSVGPGNQISALTVNGASIISAPVLWSSSDEHTANVLSIAINNGASVHGYDATVAGDTVTITAAEGLGATANGWVVAATVEGTAAVGTTNMSGGVTTVNPVAKLAQVEIGGDTFGENYMWRITLNGIRYPTTGRASRVALSVLVHKQRIWAPIAHRIQYSKLNDPTNWSDATASSGAGYIGVSTQTNGKVDLLGAAEYNGKVAFFARSTVVIYTLAADAQNIQFAQALENTGTLAAGSIVSYGANDVYYLDMSGVRSLRSRDGYDAAFASDIGNAIDPYIQELLGDTEDLEVGRAKSIVEGRDGRFFMAIGDQIVVLSYFPTSKITAWSYLDVGAPVDEIVRTTQDVYLRSGNTIYTYGGADRRAYPDDEEFPVVVETPFLSAQDPASMKQLRSYDHAASNVWKVEVLVDPNDETKTVEVGRLDGVTYGREAAWMPGYVGVFAMRYTCDTAGYASLSSTATHFQGGEKQ</sequence>